<keyword evidence="4" id="KW-1185">Reference proteome</keyword>
<reference evidence="3 4" key="1">
    <citation type="journal article" date="2006" name="Nature">
        <title>Insights from the genome of the biotrophic fungal plant pathogen Ustilago maydis.</title>
        <authorList>
            <person name="Kamper J."/>
            <person name="Kahmann R."/>
            <person name="Bolker M."/>
            <person name="Ma L.J."/>
            <person name="Brefort T."/>
            <person name="Saville B.J."/>
            <person name="Banuett F."/>
            <person name="Kronstad J.W."/>
            <person name="Gold S.E."/>
            <person name="Muller O."/>
            <person name="Perlin M.H."/>
            <person name="Wosten H.A."/>
            <person name="de Vries R."/>
            <person name="Ruiz-Herrera J."/>
            <person name="Reynaga-Pena C.G."/>
            <person name="Snetselaar K."/>
            <person name="McCann M."/>
            <person name="Perez-Martin J."/>
            <person name="Feldbrugge M."/>
            <person name="Basse C.W."/>
            <person name="Steinberg G."/>
            <person name="Ibeas J.I."/>
            <person name="Holloman W."/>
            <person name="Guzman P."/>
            <person name="Farman M."/>
            <person name="Stajich J.E."/>
            <person name="Sentandreu R."/>
            <person name="Gonzalez-Prieto J.M."/>
            <person name="Kennell J.C."/>
            <person name="Molina L."/>
            <person name="Schirawski J."/>
            <person name="Mendoza-Mendoza A."/>
            <person name="Greilinger D."/>
            <person name="Munch K."/>
            <person name="Rossel N."/>
            <person name="Scherer M."/>
            <person name="Vranes M."/>
            <person name="Ladendorf O."/>
            <person name="Vincon V."/>
            <person name="Fuchs U."/>
            <person name="Sandrock B."/>
            <person name="Meng S."/>
            <person name="Ho E.C."/>
            <person name="Cahill M.J."/>
            <person name="Boyce K.J."/>
            <person name="Klose J."/>
            <person name="Klosterman S.J."/>
            <person name="Deelstra H.J."/>
            <person name="Ortiz-Castellanos L."/>
            <person name="Li W."/>
            <person name="Sanchez-Alonso P."/>
            <person name="Schreier P.H."/>
            <person name="Hauser-Hahn I."/>
            <person name="Vaupel M."/>
            <person name="Koopmann E."/>
            <person name="Friedrich G."/>
            <person name="Voss H."/>
            <person name="Schluter T."/>
            <person name="Margolis J."/>
            <person name="Platt D."/>
            <person name="Swimmer C."/>
            <person name="Gnirke A."/>
            <person name="Chen F."/>
            <person name="Vysotskaia V."/>
            <person name="Mannhaupt G."/>
            <person name="Guldener U."/>
            <person name="Munsterkotter M."/>
            <person name="Haase D."/>
            <person name="Oesterheld M."/>
            <person name="Mewes H.W."/>
            <person name="Mauceli E.W."/>
            <person name="DeCaprio D."/>
            <person name="Wade C.M."/>
            <person name="Butler J."/>
            <person name="Young S."/>
            <person name="Jaffe D.B."/>
            <person name="Calvo S."/>
            <person name="Nusbaum C."/>
            <person name="Galagan J."/>
            <person name="Birren B.W."/>
        </authorList>
    </citation>
    <scope>NUCLEOTIDE SEQUENCE [LARGE SCALE GENOMIC DNA]</scope>
    <source>
        <strain evidence="4">DSM 14603 / FGSC 9021 / UM521</strain>
    </source>
</reference>
<feature type="chain" id="PRO_5002228640" evidence="2">
    <location>
        <begin position="24"/>
        <end position="331"/>
    </location>
</feature>
<feature type="signal peptide" evidence="2">
    <location>
        <begin position="1"/>
        <end position="23"/>
    </location>
</feature>
<evidence type="ECO:0000313" key="3">
    <source>
        <dbReference type="EMBL" id="KIS69773.1"/>
    </source>
</evidence>
<name>A0A0D1CTC7_MYCMD</name>
<keyword evidence="2" id="KW-0732">Signal</keyword>
<dbReference type="Proteomes" id="UP000000561">
    <property type="component" value="Chromosome 5"/>
</dbReference>
<proteinExistence type="predicted"/>
<feature type="compositionally biased region" description="Low complexity" evidence="1">
    <location>
        <begin position="114"/>
        <end position="130"/>
    </location>
</feature>
<evidence type="ECO:0000256" key="2">
    <source>
        <dbReference type="SAM" id="SignalP"/>
    </source>
</evidence>
<dbReference type="AlphaFoldDB" id="A0A0D1CTC7"/>
<dbReference type="EMBL" id="CM003144">
    <property type="protein sequence ID" value="KIS69773.1"/>
    <property type="molecule type" value="Genomic_DNA"/>
</dbReference>
<dbReference type="KEGG" id="uma:UMAG_02295"/>
<dbReference type="GeneID" id="23563080"/>
<dbReference type="eggNOG" id="ENOG502R303">
    <property type="taxonomic scope" value="Eukaryota"/>
</dbReference>
<organism evidence="3 4">
    <name type="scientific">Mycosarcoma maydis</name>
    <name type="common">Corn smut fungus</name>
    <name type="synonym">Ustilago maydis</name>
    <dbReference type="NCBI Taxonomy" id="5270"/>
    <lineage>
        <taxon>Eukaryota</taxon>
        <taxon>Fungi</taxon>
        <taxon>Dikarya</taxon>
        <taxon>Basidiomycota</taxon>
        <taxon>Ustilaginomycotina</taxon>
        <taxon>Ustilaginomycetes</taxon>
        <taxon>Ustilaginales</taxon>
        <taxon>Ustilaginaceae</taxon>
        <taxon>Mycosarcoma</taxon>
    </lineage>
</organism>
<protein>
    <submittedName>
        <fullName evidence="3">Uncharacterized protein</fullName>
    </submittedName>
</protein>
<evidence type="ECO:0000313" key="4">
    <source>
        <dbReference type="Proteomes" id="UP000000561"/>
    </source>
</evidence>
<sequence>MLSFTRSFCTFFCFLQASQVLYGAGLPLGDWEELLRSGNQLTASLPDTQQASHHDPLLPVSTGLVASSHYWPKDSLVSDDGDIASALRDGISHYSRPDQEVDPEPHVHLQRSASLIPSMPAASSSASPISRTGEDKREVSPPQERMPGRTSPPLIPLNIRMVPELTAQQRASVLANLRKEIYYYVNSKLALKKSLEPLIVPYGGHLSSTDLETFVRQMALSDYPPWIYLSEGTRFLLRQGWPNTALFRRINGFTTGDYSRIYFEAWQEMGQSGSELFQYLGVFRVPNRNRLVQFKRTYLDQSFFPIKQYVVLSSSTFTTSSMGNRLPHSQT</sequence>
<gene>
    <name evidence="3" type="ORF">UMAG_02295</name>
</gene>
<feature type="region of interest" description="Disordered" evidence="1">
    <location>
        <begin position="114"/>
        <end position="153"/>
    </location>
</feature>
<accession>A0A0D1CTC7</accession>
<dbReference type="VEuPathDB" id="FungiDB:UMAG_02295"/>
<evidence type="ECO:0000256" key="1">
    <source>
        <dbReference type="SAM" id="MobiDB-lite"/>
    </source>
</evidence>
<dbReference type="InParanoid" id="A0A0D1CTC7"/>
<dbReference type="RefSeq" id="XP_011388621.1">
    <property type="nucleotide sequence ID" value="XM_011390319.1"/>
</dbReference>